<accession>A0A5N6L5V5</accession>
<sequence length="146" mass="16832">MAQCGNTSREDAWLLQQFVSSLSDAARTRYMHLEPESITSWNDMKKAFLNHFQYTAKKKDGETKLCTAAKRVGPDVYEGNTQTHLKTTYCCCVEIHTWQQLVEKAARPKKREAQVTTATKPFRQKLYFRVDRGSNCLRLSHEAPTK</sequence>
<protein>
    <recommendedName>
        <fullName evidence="1">Retrotransposon gag domain-containing protein</fullName>
    </recommendedName>
</protein>
<evidence type="ECO:0000313" key="3">
    <source>
        <dbReference type="Proteomes" id="UP000327013"/>
    </source>
</evidence>
<organism evidence="2 3">
    <name type="scientific">Carpinus fangiana</name>
    <dbReference type="NCBI Taxonomy" id="176857"/>
    <lineage>
        <taxon>Eukaryota</taxon>
        <taxon>Viridiplantae</taxon>
        <taxon>Streptophyta</taxon>
        <taxon>Embryophyta</taxon>
        <taxon>Tracheophyta</taxon>
        <taxon>Spermatophyta</taxon>
        <taxon>Magnoliopsida</taxon>
        <taxon>eudicotyledons</taxon>
        <taxon>Gunneridae</taxon>
        <taxon>Pentapetalae</taxon>
        <taxon>rosids</taxon>
        <taxon>fabids</taxon>
        <taxon>Fagales</taxon>
        <taxon>Betulaceae</taxon>
        <taxon>Carpinus</taxon>
    </lineage>
</organism>
<name>A0A5N6L5V5_9ROSI</name>
<dbReference type="Pfam" id="PF03732">
    <property type="entry name" value="Retrotrans_gag"/>
    <property type="match status" value="1"/>
</dbReference>
<dbReference type="Proteomes" id="UP000327013">
    <property type="component" value="Unassembled WGS sequence"/>
</dbReference>
<gene>
    <name evidence="2" type="ORF">FH972_026965</name>
</gene>
<dbReference type="EMBL" id="VIBQ01000155">
    <property type="protein sequence ID" value="KAB9092654.1"/>
    <property type="molecule type" value="Genomic_DNA"/>
</dbReference>
<comment type="caution">
    <text evidence="2">The sequence shown here is derived from an EMBL/GenBank/DDBJ whole genome shotgun (WGS) entry which is preliminary data.</text>
</comment>
<feature type="domain" description="Retrotransposon gag" evidence="1">
    <location>
        <begin position="18"/>
        <end position="65"/>
    </location>
</feature>
<proteinExistence type="predicted"/>
<dbReference type="OrthoDB" id="1670002at2759"/>
<evidence type="ECO:0000313" key="2">
    <source>
        <dbReference type="EMBL" id="KAB9092654.1"/>
    </source>
</evidence>
<dbReference type="AlphaFoldDB" id="A0A5N6L5V5"/>
<keyword evidence="3" id="KW-1185">Reference proteome</keyword>
<dbReference type="InterPro" id="IPR005162">
    <property type="entry name" value="Retrotrans_gag_dom"/>
</dbReference>
<evidence type="ECO:0000259" key="1">
    <source>
        <dbReference type="Pfam" id="PF03732"/>
    </source>
</evidence>
<reference evidence="2 3" key="1">
    <citation type="submission" date="2019-06" db="EMBL/GenBank/DDBJ databases">
        <title>A chromosomal-level reference genome of Carpinus fangiana (Coryloideae, Betulaceae).</title>
        <authorList>
            <person name="Yang X."/>
            <person name="Wang Z."/>
            <person name="Zhang L."/>
            <person name="Hao G."/>
            <person name="Liu J."/>
            <person name="Yang Y."/>
        </authorList>
    </citation>
    <scope>NUCLEOTIDE SEQUENCE [LARGE SCALE GENOMIC DNA]</scope>
    <source>
        <strain evidence="2">Cfa_2016G</strain>
        <tissue evidence="2">Leaf</tissue>
    </source>
</reference>